<evidence type="ECO:0000313" key="2">
    <source>
        <dbReference type="Proteomes" id="UP000005451"/>
    </source>
</evidence>
<reference evidence="1 2" key="2">
    <citation type="submission" date="2008-10" db="EMBL/GenBank/DDBJ databases">
        <title>Draft genome sequence of Anaerococcus hydrogenalis (DSM 7454).</title>
        <authorList>
            <person name="Sudarsanam P."/>
            <person name="Ley R."/>
            <person name="Guruge J."/>
            <person name="Turnbaugh P.J."/>
            <person name="Mahowald M."/>
            <person name="Liep D."/>
            <person name="Gordon J."/>
        </authorList>
    </citation>
    <scope>NUCLEOTIDE SEQUENCE [LARGE SCALE GENOMIC DNA]</scope>
    <source>
        <strain evidence="1 2">DSM 7454</strain>
    </source>
</reference>
<proteinExistence type="predicted"/>
<dbReference type="Proteomes" id="UP000005451">
    <property type="component" value="Unassembled WGS sequence"/>
</dbReference>
<name>B6W7W2_9FIRM</name>
<dbReference type="GO" id="GO:0016740">
    <property type="term" value="F:transferase activity"/>
    <property type="evidence" value="ECO:0007669"/>
    <property type="project" value="UniProtKB-KW"/>
</dbReference>
<comment type="caution">
    <text evidence="1">The sequence shown here is derived from an EMBL/GenBank/DDBJ whole genome shotgun (WGS) entry which is preliminary data.</text>
</comment>
<sequence length="49" mass="5654">MLKIKNSPSAKDLYKNDLIEIFNLAEDIIKSPLQFSNYFNGKLLGTLFF</sequence>
<gene>
    <name evidence="1" type="ORF">ANHYDRO_00661</name>
</gene>
<accession>B6W7W2</accession>
<organism evidence="1 2">
    <name type="scientific">Anaerococcus hydrogenalis DSM 7454</name>
    <dbReference type="NCBI Taxonomy" id="561177"/>
    <lineage>
        <taxon>Bacteria</taxon>
        <taxon>Bacillati</taxon>
        <taxon>Bacillota</taxon>
        <taxon>Tissierellia</taxon>
        <taxon>Tissierellales</taxon>
        <taxon>Peptoniphilaceae</taxon>
        <taxon>Anaerococcus</taxon>
    </lineage>
</organism>
<protein>
    <submittedName>
        <fullName evidence="1">Aspartate carbamoyltransferase family protein</fullName>
    </submittedName>
</protein>
<keyword evidence="1" id="KW-0808">Transferase</keyword>
<reference evidence="1 2" key="1">
    <citation type="submission" date="2008-09" db="EMBL/GenBank/DDBJ databases">
        <authorList>
            <person name="Fulton L."/>
            <person name="Clifton S."/>
            <person name="Fulton B."/>
            <person name="Xu J."/>
            <person name="Minx P."/>
            <person name="Pepin K.H."/>
            <person name="Johnson M."/>
            <person name="Thiruvilangam P."/>
            <person name="Bhonagiri V."/>
            <person name="Nash W.E."/>
            <person name="Mardis E.R."/>
            <person name="Wilson R.K."/>
        </authorList>
    </citation>
    <scope>NUCLEOTIDE SEQUENCE [LARGE SCALE GENOMIC DNA]</scope>
    <source>
        <strain evidence="1 2">DSM 7454</strain>
    </source>
</reference>
<dbReference type="AlphaFoldDB" id="B6W7W2"/>
<evidence type="ECO:0000313" key="1">
    <source>
        <dbReference type="EMBL" id="EEB36361.1"/>
    </source>
</evidence>
<dbReference type="EMBL" id="ABXA01000019">
    <property type="protein sequence ID" value="EEB36361.1"/>
    <property type="molecule type" value="Genomic_DNA"/>
</dbReference>
<dbReference type="STRING" id="561177.ANHYDRO_00661"/>